<dbReference type="GO" id="GO:0016887">
    <property type="term" value="F:ATP hydrolysis activity"/>
    <property type="evidence" value="ECO:0007669"/>
    <property type="project" value="InterPro"/>
</dbReference>
<accession>A0A918KLT2</accession>
<dbReference type="InterPro" id="IPR027417">
    <property type="entry name" value="P-loop_NTPase"/>
</dbReference>
<dbReference type="PANTHER" id="PTHR43553:SF24">
    <property type="entry name" value="ENERGY-COUPLING FACTOR TRANSPORTER ATP-BINDING PROTEIN ECFA1"/>
    <property type="match status" value="1"/>
</dbReference>
<evidence type="ECO:0000256" key="2">
    <source>
        <dbReference type="ARBA" id="ARBA00022448"/>
    </source>
</evidence>
<dbReference type="GO" id="GO:0042626">
    <property type="term" value="F:ATPase-coupled transmembrane transporter activity"/>
    <property type="evidence" value="ECO:0007669"/>
    <property type="project" value="TreeGrafter"/>
</dbReference>
<reference evidence="6" key="1">
    <citation type="journal article" date="2014" name="Int. J. Syst. Evol. Microbiol.">
        <title>Complete genome sequence of Corynebacterium casei LMG S-19264T (=DSM 44701T), isolated from a smear-ripened cheese.</title>
        <authorList>
            <consortium name="US DOE Joint Genome Institute (JGI-PGF)"/>
            <person name="Walter F."/>
            <person name="Albersmeier A."/>
            <person name="Kalinowski J."/>
            <person name="Ruckert C."/>
        </authorList>
    </citation>
    <scope>NUCLEOTIDE SEQUENCE</scope>
    <source>
        <strain evidence="6">KCTC 22169</strain>
    </source>
</reference>
<protein>
    <submittedName>
        <fullName evidence="6">Cobalt ABC transporter</fullName>
    </submittedName>
</protein>
<dbReference type="InterPro" id="IPR003593">
    <property type="entry name" value="AAA+_ATPase"/>
</dbReference>
<dbReference type="InterPro" id="IPR015856">
    <property type="entry name" value="ABC_transpr_CbiO/EcfA_su"/>
</dbReference>
<dbReference type="CDD" id="cd03225">
    <property type="entry name" value="ABC_cobalt_CbiO_domain1"/>
    <property type="match status" value="1"/>
</dbReference>
<comment type="caution">
    <text evidence="6">The sequence shown here is derived from an EMBL/GenBank/DDBJ whole genome shotgun (WGS) entry which is preliminary data.</text>
</comment>
<dbReference type="AlphaFoldDB" id="A0A918KLT2"/>
<evidence type="ECO:0000313" key="6">
    <source>
        <dbReference type="EMBL" id="GGX66560.1"/>
    </source>
</evidence>
<dbReference type="EMBL" id="BMXR01000010">
    <property type="protein sequence ID" value="GGX66560.1"/>
    <property type="molecule type" value="Genomic_DNA"/>
</dbReference>
<reference evidence="6" key="2">
    <citation type="submission" date="2020-09" db="EMBL/GenBank/DDBJ databases">
        <authorList>
            <person name="Sun Q."/>
            <person name="Kim S."/>
        </authorList>
    </citation>
    <scope>NUCLEOTIDE SEQUENCE</scope>
    <source>
        <strain evidence="6">KCTC 22169</strain>
    </source>
</reference>
<organism evidence="6 7">
    <name type="scientific">Saccharospirillum salsuginis</name>
    <dbReference type="NCBI Taxonomy" id="418750"/>
    <lineage>
        <taxon>Bacteria</taxon>
        <taxon>Pseudomonadati</taxon>
        <taxon>Pseudomonadota</taxon>
        <taxon>Gammaproteobacteria</taxon>
        <taxon>Oceanospirillales</taxon>
        <taxon>Saccharospirillaceae</taxon>
        <taxon>Saccharospirillum</taxon>
    </lineage>
</organism>
<dbReference type="SMART" id="SM00382">
    <property type="entry name" value="AAA"/>
    <property type="match status" value="1"/>
</dbReference>
<dbReference type="Proteomes" id="UP000626148">
    <property type="component" value="Unassembled WGS sequence"/>
</dbReference>
<evidence type="ECO:0000256" key="4">
    <source>
        <dbReference type="ARBA" id="ARBA00022840"/>
    </source>
</evidence>
<evidence type="ECO:0000256" key="1">
    <source>
        <dbReference type="ARBA" id="ARBA00005417"/>
    </source>
</evidence>
<evidence type="ECO:0000313" key="7">
    <source>
        <dbReference type="Proteomes" id="UP000626148"/>
    </source>
</evidence>
<keyword evidence="7" id="KW-1185">Reference proteome</keyword>
<comment type="similarity">
    <text evidence="1">Belongs to the ABC transporter superfamily.</text>
</comment>
<keyword evidence="2" id="KW-0813">Transport</keyword>
<dbReference type="PROSITE" id="PS50893">
    <property type="entry name" value="ABC_TRANSPORTER_2"/>
    <property type="match status" value="1"/>
</dbReference>
<name>A0A918KLT2_9GAMM</name>
<keyword evidence="4" id="KW-0067">ATP-binding</keyword>
<dbReference type="InterPro" id="IPR050095">
    <property type="entry name" value="ECF_ABC_transporter_ATP-bd"/>
</dbReference>
<sequence>MSLLRDNQPVLHDFTVRLTEHRIGLVGNNGSGKSSLVRLLNGLLQPATGSVRVGDQDPSDGPESMASQVGFIFQNPDHQLIFPTVQEELTFGLKNLGLSRSEAESRAQACLREHEREDWADRPVHSLSEGQKQLVCILAVLVMQPQLIVLDEPFSALDLPTRWHLLDWMHSLPQQLLMISHDLDTLTDFDRILWLEDGRLRGDGHPNDILPAYREACRGQEGRL</sequence>
<keyword evidence="3" id="KW-0547">Nucleotide-binding</keyword>
<proteinExistence type="inferred from homology"/>
<dbReference type="SUPFAM" id="SSF52540">
    <property type="entry name" value="P-loop containing nucleoside triphosphate hydrolases"/>
    <property type="match status" value="1"/>
</dbReference>
<dbReference type="Gene3D" id="3.40.50.300">
    <property type="entry name" value="P-loop containing nucleotide triphosphate hydrolases"/>
    <property type="match status" value="1"/>
</dbReference>
<dbReference type="GO" id="GO:0043190">
    <property type="term" value="C:ATP-binding cassette (ABC) transporter complex"/>
    <property type="evidence" value="ECO:0007669"/>
    <property type="project" value="TreeGrafter"/>
</dbReference>
<dbReference type="GO" id="GO:0005524">
    <property type="term" value="F:ATP binding"/>
    <property type="evidence" value="ECO:0007669"/>
    <property type="project" value="UniProtKB-KW"/>
</dbReference>
<dbReference type="InterPro" id="IPR003439">
    <property type="entry name" value="ABC_transporter-like_ATP-bd"/>
</dbReference>
<dbReference type="PANTHER" id="PTHR43553">
    <property type="entry name" value="HEAVY METAL TRANSPORTER"/>
    <property type="match status" value="1"/>
</dbReference>
<evidence type="ECO:0000259" key="5">
    <source>
        <dbReference type="PROSITE" id="PS50893"/>
    </source>
</evidence>
<evidence type="ECO:0000256" key="3">
    <source>
        <dbReference type="ARBA" id="ARBA00022741"/>
    </source>
</evidence>
<feature type="domain" description="ABC transporter" evidence="5">
    <location>
        <begin position="1"/>
        <end position="222"/>
    </location>
</feature>
<gene>
    <name evidence="6" type="ORF">GCM10007392_37850</name>
</gene>
<dbReference type="Pfam" id="PF00005">
    <property type="entry name" value="ABC_tran"/>
    <property type="match status" value="1"/>
</dbReference>